<dbReference type="AlphaFoldDB" id="A0A0G0NBM3"/>
<dbReference type="Pfam" id="PF00534">
    <property type="entry name" value="Glycos_transf_1"/>
    <property type="match status" value="1"/>
</dbReference>
<dbReference type="CDD" id="cd03809">
    <property type="entry name" value="GT4_MtfB-like"/>
    <property type="match status" value="1"/>
</dbReference>
<feature type="domain" description="Glycosyltransferase subfamily 4-like N-terminal" evidence="3">
    <location>
        <begin position="16"/>
        <end position="181"/>
    </location>
</feature>
<dbReference type="PANTHER" id="PTHR46401">
    <property type="entry name" value="GLYCOSYLTRANSFERASE WBBK-RELATED"/>
    <property type="match status" value="1"/>
</dbReference>
<sequence length="386" mass="44331">MIILVDARMYGLENTGIGRYLIQLIEGLKSLSITSKTGKSNEYVILLKKKYYDTLAVPDNWKKVLVNIPHYTLREQLLLPSIIRKYKPNLVHFPHINVPILYSGKYVLTVHDLTMQRRGINASKLPLPLYFLKRIPFLLVAKIAVKNAVKIMVPSKTTATDLANYYNLSIQKIIVTYEGYDFKDLLTSRLRGELSVISNYGLVNKDYFFYIGNAHPHKNLEIVVRAIKDINETKKINAIFVIAGLKDFFIERLENYINDIGASMYVKLVGYVKDEDLPIMYKNSLGFVYPSLSEGFGLQGLEAISMGTMLACSNIPVFKEIYDFHAFYFDPRNMESISGALYSICNMSRVDKQKYTRNAQKHIEKYSWKKMAEETLQVYKNVACSK</sequence>
<feature type="domain" description="Glycosyl transferase family 1" evidence="2">
    <location>
        <begin position="204"/>
        <end position="361"/>
    </location>
</feature>
<dbReference type="SUPFAM" id="SSF53756">
    <property type="entry name" value="UDP-Glycosyltransferase/glycogen phosphorylase"/>
    <property type="match status" value="1"/>
</dbReference>
<dbReference type="Pfam" id="PF13439">
    <property type="entry name" value="Glyco_transf_4"/>
    <property type="match status" value="1"/>
</dbReference>
<evidence type="ECO:0000259" key="2">
    <source>
        <dbReference type="Pfam" id="PF00534"/>
    </source>
</evidence>
<protein>
    <submittedName>
        <fullName evidence="4">Glycosyl transferase, group 1</fullName>
    </submittedName>
</protein>
<dbReference type="Proteomes" id="UP000034710">
    <property type="component" value="Unassembled WGS sequence"/>
</dbReference>
<proteinExistence type="predicted"/>
<dbReference type="EMBL" id="LBVJ01000024">
    <property type="protein sequence ID" value="KKQ83284.1"/>
    <property type="molecule type" value="Genomic_DNA"/>
</dbReference>
<evidence type="ECO:0000313" key="5">
    <source>
        <dbReference type="Proteomes" id="UP000034710"/>
    </source>
</evidence>
<name>A0A0G0NBM3_9BACT</name>
<reference evidence="4 5" key="1">
    <citation type="journal article" date="2015" name="Nature">
        <title>rRNA introns, odd ribosomes, and small enigmatic genomes across a large radiation of phyla.</title>
        <authorList>
            <person name="Brown C.T."/>
            <person name="Hug L.A."/>
            <person name="Thomas B.C."/>
            <person name="Sharon I."/>
            <person name="Castelle C.J."/>
            <person name="Singh A."/>
            <person name="Wilkins M.J."/>
            <person name="Williams K.H."/>
            <person name="Banfield J.F."/>
        </authorList>
    </citation>
    <scope>NUCLEOTIDE SEQUENCE [LARGE SCALE GENOMIC DNA]</scope>
</reference>
<accession>A0A0G0NBM3</accession>
<keyword evidence="1 4" id="KW-0808">Transferase</keyword>
<evidence type="ECO:0000259" key="3">
    <source>
        <dbReference type="Pfam" id="PF13439"/>
    </source>
</evidence>
<dbReference type="Gene3D" id="3.40.50.2000">
    <property type="entry name" value="Glycogen Phosphorylase B"/>
    <property type="match status" value="2"/>
</dbReference>
<dbReference type="PANTHER" id="PTHR46401:SF2">
    <property type="entry name" value="GLYCOSYLTRANSFERASE WBBK-RELATED"/>
    <property type="match status" value="1"/>
</dbReference>
<evidence type="ECO:0000256" key="1">
    <source>
        <dbReference type="ARBA" id="ARBA00022679"/>
    </source>
</evidence>
<comment type="caution">
    <text evidence="4">The sequence shown here is derived from an EMBL/GenBank/DDBJ whole genome shotgun (WGS) entry which is preliminary data.</text>
</comment>
<organism evidence="4 5">
    <name type="scientific">Candidatus Woesebacteria bacterium GW2011_GWA1_38_8</name>
    <dbReference type="NCBI Taxonomy" id="1618547"/>
    <lineage>
        <taxon>Bacteria</taxon>
        <taxon>Candidatus Woeseibacteriota</taxon>
    </lineage>
</organism>
<dbReference type="InterPro" id="IPR001296">
    <property type="entry name" value="Glyco_trans_1"/>
</dbReference>
<dbReference type="GO" id="GO:0009103">
    <property type="term" value="P:lipopolysaccharide biosynthetic process"/>
    <property type="evidence" value="ECO:0007669"/>
    <property type="project" value="TreeGrafter"/>
</dbReference>
<dbReference type="InterPro" id="IPR028098">
    <property type="entry name" value="Glyco_trans_4-like_N"/>
</dbReference>
<evidence type="ECO:0000313" key="4">
    <source>
        <dbReference type="EMBL" id="KKQ83284.1"/>
    </source>
</evidence>
<gene>
    <name evidence="4" type="ORF">UT06_C0024G0004</name>
</gene>
<dbReference type="GO" id="GO:0016757">
    <property type="term" value="F:glycosyltransferase activity"/>
    <property type="evidence" value="ECO:0007669"/>
    <property type="project" value="InterPro"/>
</dbReference>